<dbReference type="AlphaFoldDB" id="A0A820RKR8"/>
<protein>
    <submittedName>
        <fullName evidence="1">Uncharacterized protein</fullName>
    </submittedName>
</protein>
<feature type="non-terminal residue" evidence="1">
    <location>
        <position position="1"/>
    </location>
</feature>
<dbReference type="Proteomes" id="UP000663844">
    <property type="component" value="Unassembled WGS sequence"/>
</dbReference>
<accession>A0A820RKR8</accession>
<proteinExistence type="predicted"/>
<dbReference type="EMBL" id="CAJOAZ010031238">
    <property type="protein sequence ID" value="CAF4438789.1"/>
    <property type="molecule type" value="Genomic_DNA"/>
</dbReference>
<reference evidence="1" key="1">
    <citation type="submission" date="2021-02" db="EMBL/GenBank/DDBJ databases">
        <authorList>
            <person name="Nowell W R."/>
        </authorList>
    </citation>
    <scope>NUCLEOTIDE SEQUENCE</scope>
</reference>
<sequence length="60" mass="6663">MTKSKVLALKLFTDIQKIARVTVILEDYSCILISPVSGCCLTYVPNTAKKPIKQILHDIS</sequence>
<organism evidence="1 2">
    <name type="scientific">Adineta steineri</name>
    <dbReference type="NCBI Taxonomy" id="433720"/>
    <lineage>
        <taxon>Eukaryota</taxon>
        <taxon>Metazoa</taxon>
        <taxon>Spiralia</taxon>
        <taxon>Gnathifera</taxon>
        <taxon>Rotifera</taxon>
        <taxon>Eurotatoria</taxon>
        <taxon>Bdelloidea</taxon>
        <taxon>Adinetida</taxon>
        <taxon>Adinetidae</taxon>
        <taxon>Adineta</taxon>
    </lineage>
</organism>
<gene>
    <name evidence="1" type="ORF">OXD698_LOCUS53686</name>
</gene>
<feature type="non-terminal residue" evidence="1">
    <location>
        <position position="60"/>
    </location>
</feature>
<name>A0A820RKR8_9BILA</name>
<evidence type="ECO:0000313" key="1">
    <source>
        <dbReference type="EMBL" id="CAF4438789.1"/>
    </source>
</evidence>
<comment type="caution">
    <text evidence="1">The sequence shown here is derived from an EMBL/GenBank/DDBJ whole genome shotgun (WGS) entry which is preliminary data.</text>
</comment>
<evidence type="ECO:0000313" key="2">
    <source>
        <dbReference type="Proteomes" id="UP000663844"/>
    </source>
</evidence>